<reference evidence="2" key="1">
    <citation type="journal article" date="2021" name="Open Biol.">
        <title>Shared evolutionary footprints suggest mitochondrial oxidative damage underlies multiple complex I losses in fungi.</title>
        <authorList>
            <person name="Schikora-Tamarit M.A."/>
            <person name="Marcet-Houben M."/>
            <person name="Nosek J."/>
            <person name="Gabaldon T."/>
        </authorList>
    </citation>
    <scope>NUCLEOTIDE SEQUENCE</scope>
    <source>
        <strain evidence="2">NCAIM Y.01608</strain>
    </source>
</reference>
<sequence>MDWRSSSESQVRGYSGNTFFIALKTIAVSSTSRGTNLSNDGCWSLTATFWPFSRNVAMCTCASEATPMGLGSNSKKYSSNEIPMSCSNISFSSSRDDSGHSDCRGIIVLVHSGGSNKSLLKKSTLSNIGASLKSWSISMAHSACGNPPQDDVSSRDPPGVRPSNDPVHAVSGIDSDVGMNFEAILELNRKMSSSQKLSIS</sequence>
<reference evidence="2" key="2">
    <citation type="submission" date="2021-01" db="EMBL/GenBank/DDBJ databases">
        <authorList>
            <person name="Schikora-Tamarit M.A."/>
        </authorList>
    </citation>
    <scope>NUCLEOTIDE SEQUENCE</scope>
    <source>
        <strain evidence="2">NCAIM Y.01608</strain>
    </source>
</reference>
<evidence type="ECO:0000256" key="1">
    <source>
        <dbReference type="SAM" id="MobiDB-lite"/>
    </source>
</evidence>
<protein>
    <submittedName>
        <fullName evidence="2">Uncharacterized protein</fullName>
    </submittedName>
</protein>
<dbReference type="Proteomes" id="UP000788993">
    <property type="component" value="Unassembled WGS sequence"/>
</dbReference>
<gene>
    <name evidence="2" type="ORF">OGATHE_000242</name>
</gene>
<evidence type="ECO:0000313" key="3">
    <source>
        <dbReference type="Proteomes" id="UP000788993"/>
    </source>
</evidence>
<organism evidence="2 3">
    <name type="scientific">Ogataea polymorpha</name>
    <dbReference type="NCBI Taxonomy" id="460523"/>
    <lineage>
        <taxon>Eukaryota</taxon>
        <taxon>Fungi</taxon>
        <taxon>Dikarya</taxon>
        <taxon>Ascomycota</taxon>
        <taxon>Saccharomycotina</taxon>
        <taxon>Pichiomycetes</taxon>
        <taxon>Pichiales</taxon>
        <taxon>Pichiaceae</taxon>
        <taxon>Ogataea</taxon>
    </lineage>
</organism>
<name>A0A9P8PUK9_9ASCO</name>
<proteinExistence type="predicted"/>
<evidence type="ECO:0000313" key="2">
    <source>
        <dbReference type="EMBL" id="KAH3678692.1"/>
    </source>
</evidence>
<accession>A0A9P8PUK9</accession>
<comment type="caution">
    <text evidence="2">The sequence shown here is derived from an EMBL/GenBank/DDBJ whole genome shotgun (WGS) entry which is preliminary data.</text>
</comment>
<dbReference type="EMBL" id="JAEUBD010000014">
    <property type="protein sequence ID" value="KAH3678692.1"/>
    <property type="molecule type" value="Genomic_DNA"/>
</dbReference>
<keyword evidence="3" id="KW-1185">Reference proteome</keyword>
<feature type="region of interest" description="Disordered" evidence="1">
    <location>
        <begin position="142"/>
        <end position="166"/>
    </location>
</feature>
<dbReference type="AlphaFoldDB" id="A0A9P8PUK9"/>